<proteinExistence type="predicted"/>
<dbReference type="PANTHER" id="PTHR31260">
    <property type="entry name" value="CYSTATIN/MONELLIN SUPERFAMILY PROTEIN"/>
    <property type="match status" value="1"/>
</dbReference>
<dbReference type="Proteomes" id="UP000824890">
    <property type="component" value="Unassembled WGS sequence"/>
</dbReference>
<gene>
    <name evidence="2" type="ORF">HID58_040765</name>
</gene>
<evidence type="ECO:0000313" key="3">
    <source>
        <dbReference type="Proteomes" id="UP000824890"/>
    </source>
</evidence>
<feature type="compositionally biased region" description="Basic and acidic residues" evidence="1">
    <location>
        <begin position="96"/>
        <end position="115"/>
    </location>
</feature>
<organism evidence="2 3">
    <name type="scientific">Brassica napus</name>
    <name type="common">Rape</name>
    <dbReference type="NCBI Taxonomy" id="3708"/>
    <lineage>
        <taxon>Eukaryota</taxon>
        <taxon>Viridiplantae</taxon>
        <taxon>Streptophyta</taxon>
        <taxon>Embryophyta</taxon>
        <taxon>Tracheophyta</taxon>
        <taxon>Spermatophyta</taxon>
        <taxon>Magnoliopsida</taxon>
        <taxon>eudicotyledons</taxon>
        <taxon>Gunneridae</taxon>
        <taxon>Pentapetalae</taxon>
        <taxon>rosids</taxon>
        <taxon>malvids</taxon>
        <taxon>Brassicales</taxon>
        <taxon>Brassicaceae</taxon>
        <taxon>Brassiceae</taxon>
        <taxon>Brassica</taxon>
    </lineage>
</organism>
<dbReference type="PANTHER" id="PTHR31260:SF49">
    <property type="entry name" value="CYSTATIN DOMAIN-CONTAINING PROTEIN"/>
    <property type="match status" value="1"/>
</dbReference>
<evidence type="ECO:0000256" key="1">
    <source>
        <dbReference type="SAM" id="MobiDB-lite"/>
    </source>
</evidence>
<protein>
    <submittedName>
        <fullName evidence="2">Uncharacterized protein</fullName>
    </submittedName>
</protein>
<sequence>MFATTSTINPMRAKQLVVGPPWKKRRWHRSEFVAVVTGLELGGSMVVLSSEVLSKQSPRNIAVLILLSGDVLKLLKQMAKESSGGGGGEAEQEEEERWRKRDDKDTQGRRGYGKVDGRRQHMRLRRLDLVGSEKLGLEEIIQFGDMGDSSPEYDPDYARFATEIRALLKENGEDKQTFSSSYDPADGGWSTYVTDANAFFAGRRIKPKAWRVHYDRGLCARLALYCYNLQNGTAYDFQVIIQIHEQNRLSFTKSFITFDAVNPSDPTSPLTFETCVKHIDDQVTHVPNLWWETHICRVEGSDEADYEWNDGAVNDYYKGEMPKWLSDENQQLCYVIEDCRPLITQHVVVETLDEEGEKEPSDKLNAANACVEDPTIGRYRAVVRKTMDGKPGHMRLEVKQSELRDEKNGWLTLLTEFAFFTKWNGPLSPGEIEDCRPLITQHVVVETLDEEGEKEPSDKLNAANAVFYITFECVEDPTIGRYRAVVRKTMDGKPGHMRLEVTCSKV</sequence>
<name>A0ABQ8B8Y5_BRANA</name>
<evidence type="ECO:0000313" key="2">
    <source>
        <dbReference type="EMBL" id="KAH0901262.1"/>
    </source>
</evidence>
<dbReference type="Pfam" id="PF04776">
    <property type="entry name" value="protein_MS5"/>
    <property type="match status" value="2"/>
</dbReference>
<dbReference type="InterPro" id="IPR006462">
    <property type="entry name" value="MS5"/>
</dbReference>
<accession>A0ABQ8B8Y5</accession>
<reference evidence="2 3" key="1">
    <citation type="submission" date="2021-05" db="EMBL/GenBank/DDBJ databases">
        <title>Genome Assembly of Synthetic Allotetraploid Brassica napus Reveals Homoeologous Exchanges between Subgenomes.</title>
        <authorList>
            <person name="Davis J.T."/>
        </authorList>
    </citation>
    <scope>NUCLEOTIDE SEQUENCE [LARGE SCALE GENOMIC DNA]</scope>
    <source>
        <strain evidence="3">cv. Da-Ae</strain>
        <tissue evidence="2">Seedling</tissue>
    </source>
</reference>
<dbReference type="EMBL" id="JAGKQM010000011">
    <property type="protein sequence ID" value="KAH0901262.1"/>
    <property type="molecule type" value="Genomic_DNA"/>
</dbReference>
<feature type="region of interest" description="Disordered" evidence="1">
    <location>
        <begin position="80"/>
        <end position="115"/>
    </location>
</feature>
<comment type="caution">
    <text evidence="2">The sequence shown here is derived from an EMBL/GenBank/DDBJ whole genome shotgun (WGS) entry which is preliminary data.</text>
</comment>
<keyword evidence="3" id="KW-1185">Reference proteome</keyword>